<feature type="compositionally biased region" description="Acidic residues" evidence="1">
    <location>
        <begin position="56"/>
        <end position="65"/>
    </location>
</feature>
<dbReference type="EMBL" id="BFAD01000007">
    <property type="protein sequence ID" value="GBE85388.1"/>
    <property type="molecule type" value="Genomic_DNA"/>
</dbReference>
<protein>
    <recommendedName>
        <fullName evidence="4">Transposase family Tnp2 protein</fullName>
    </recommendedName>
</protein>
<sequence>MSEQMESSTIAPSFDELPGPDMDCESPGLGPSTETSEFTPTCTLHLAHDHITLSDVDEHEDEDMDPGSIAATRGSEDAASSSQMRDDTRSGLGPETELEADRTATIEEIKIAEEFIRLLKQASLETSGLDANTIHRLHHPIEAPLDIDDPDLLLSIEIFLSVTNASQVTYTAVRSAILHHYPENTILTFDQVKSKIAELSGVVPIIQDMCVNTCLAYTGPFAELDQCPTCGEPRYDTTSNGKKRIACQEFHTIPVGPQLQALWRSREGATAMHHRSRRTHEILEWLREHNNQLYEYDDIYHGSAYLKAVLENQIGTDDMVLLMSIDGAQLYESKASDCWIYIWVVLDLAPELHYKKKHVLPGGFIPGPHKPKNLDSFLFPGLGHLMALQKDGLYIWDASDEHTFRSNPFLAMVTADGPGMAHVNGLVGHHGAQGCRLYCPLKGRHKAGGPHYYPALLKPVDYEVDGCDHDDVSWCTLMPLSPEQYAENLVYVRTSPNDTQYKAHCKQTGIAKPSILSGLSRILLPPTCCVLDLMHLASLNIPDLLIPLFRGMLECDKDDDKSEWDWVVLVGEIWQIHGKMVADARPYLPGSFDRPSRNPAEKISSGYKAKEFLNYVYGFLPALLRPILPEKYWRNFCKLVLAVRIFHQCKLTSAQLKLAHTTMLEFIEEFELLYYQRLPSRLHFCRPCTHTLGHLGPEVVRLGPLIYYTQWKMERTIGNLGEEIKQPSNPYANLSQRGLRRSQVNAVKIMVPHLGVLGEKDNSQDEKTVQLNSGYNLRHPRQKAGQHIRAVGEVNAIRRYMIDHRLLTSMAAKDWDPKLAKWARLGLPNGQIARSVYGEGKRTDENVRMSRNVKLDINGTTHFGEVQYYFQAETGHAQSSALAVIRLYSEPDAIILQRSYNTVWMCHPQGDAALMVVDIENIIAVVGMIPEPFYGGAGAGEQAERSDRFFVVEKTGLEVGLMVGKLQSVEND</sequence>
<feature type="region of interest" description="Disordered" evidence="1">
    <location>
        <begin position="1"/>
        <end position="40"/>
    </location>
</feature>
<keyword evidence="3" id="KW-1185">Reference proteome</keyword>
<dbReference type="STRING" id="139825.A0A401GT21"/>
<accession>A0A401GT21</accession>
<evidence type="ECO:0000313" key="3">
    <source>
        <dbReference type="Proteomes" id="UP000287166"/>
    </source>
</evidence>
<comment type="caution">
    <text evidence="2">The sequence shown here is derived from an EMBL/GenBank/DDBJ whole genome shotgun (WGS) entry which is preliminary data.</text>
</comment>
<proteinExistence type="predicted"/>
<dbReference type="OrthoDB" id="2669721at2759"/>
<dbReference type="GeneID" id="38782305"/>
<dbReference type="InterPro" id="IPR004242">
    <property type="entry name" value="Transposase_21"/>
</dbReference>
<dbReference type="Proteomes" id="UP000287166">
    <property type="component" value="Unassembled WGS sequence"/>
</dbReference>
<dbReference type="RefSeq" id="XP_027616301.1">
    <property type="nucleotide sequence ID" value="XM_027760500.1"/>
</dbReference>
<feature type="region of interest" description="Disordered" evidence="1">
    <location>
        <begin position="56"/>
        <end position="97"/>
    </location>
</feature>
<gene>
    <name evidence="2" type="ORF">SCP_0705750</name>
</gene>
<dbReference type="AlphaFoldDB" id="A0A401GT21"/>
<name>A0A401GT21_9APHY</name>
<reference evidence="2 3" key="1">
    <citation type="journal article" date="2018" name="Sci. Rep.">
        <title>Genome sequence of the cauliflower mushroom Sparassis crispa (Hanabiratake) and its association with beneficial usage.</title>
        <authorList>
            <person name="Kiyama R."/>
            <person name="Furutani Y."/>
            <person name="Kawaguchi K."/>
            <person name="Nakanishi T."/>
        </authorList>
    </citation>
    <scope>NUCLEOTIDE SEQUENCE [LARGE SCALE GENOMIC DNA]</scope>
</reference>
<dbReference type="InParanoid" id="A0A401GT21"/>
<feature type="compositionally biased region" description="Polar residues" evidence="1">
    <location>
        <begin position="1"/>
        <end position="11"/>
    </location>
</feature>
<evidence type="ECO:0000313" key="2">
    <source>
        <dbReference type="EMBL" id="GBE85388.1"/>
    </source>
</evidence>
<dbReference type="PANTHER" id="PTHR46579:SF1">
    <property type="entry name" value="F5_8 TYPE C DOMAIN-CONTAINING PROTEIN"/>
    <property type="match status" value="1"/>
</dbReference>
<organism evidence="2 3">
    <name type="scientific">Sparassis crispa</name>
    <dbReference type="NCBI Taxonomy" id="139825"/>
    <lineage>
        <taxon>Eukaryota</taxon>
        <taxon>Fungi</taxon>
        <taxon>Dikarya</taxon>
        <taxon>Basidiomycota</taxon>
        <taxon>Agaricomycotina</taxon>
        <taxon>Agaricomycetes</taxon>
        <taxon>Polyporales</taxon>
        <taxon>Sparassidaceae</taxon>
        <taxon>Sparassis</taxon>
    </lineage>
</organism>
<evidence type="ECO:0008006" key="4">
    <source>
        <dbReference type="Google" id="ProtNLM"/>
    </source>
</evidence>
<dbReference type="PANTHER" id="PTHR46579">
    <property type="entry name" value="F5/8 TYPE C DOMAIN-CONTAINING PROTEIN-RELATED"/>
    <property type="match status" value="1"/>
</dbReference>
<evidence type="ECO:0000256" key="1">
    <source>
        <dbReference type="SAM" id="MobiDB-lite"/>
    </source>
</evidence>
<dbReference type="Pfam" id="PF02992">
    <property type="entry name" value="Transposase_21"/>
    <property type="match status" value="1"/>
</dbReference>